<reference evidence="1 2" key="1">
    <citation type="submission" date="2018-11" db="EMBL/GenBank/DDBJ databases">
        <authorList>
            <person name="Wuyts S."/>
        </authorList>
    </citation>
    <scope>NUCLEOTIDE SEQUENCE [LARGE SCALE GENOMIC DNA]</scope>
    <source>
        <strain evidence="1">Lactobacillus mudanjiangensis AMBF249</strain>
    </source>
</reference>
<dbReference type="AlphaFoldDB" id="A0A660E1C5"/>
<evidence type="ECO:0000313" key="1">
    <source>
        <dbReference type="EMBL" id="VDG26587.1"/>
    </source>
</evidence>
<keyword evidence="2" id="KW-1185">Reference proteome</keyword>
<dbReference type="RefSeq" id="WP_130844376.1">
    <property type="nucleotide sequence ID" value="NZ_BJDY01000003.1"/>
</dbReference>
<dbReference type="Proteomes" id="UP000289996">
    <property type="component" value="Unassembled WGS sequence"/>
</dbReference>
<accession>A0A660E1C5</accession>
<evidence type="ECO:0000313" key="2">
    <source>
        <dbReference type="Proteomes" id="UP000289996"/>
    </source>
</evidence>
<sequence>MTMTEPLTIVLTPNESQLYRAPFAAVLAAWLKNWPASQPDQSLKASRNAIVTDPAPSLSQQLSACLAHWSLNANTIDCLAISSTGMTYKLTTNSQFHPIATYLKQIHHCLNKVVLTDPSPLDRIIHDNLLTYLAEEISVSRPLTTQTHADFEVFVLILEHLQTQAPTELLTQLVAANLAADIPLVEPNIAWRYLRYF</sequence>
<dbReference type="EMBL" id="UYIG01000001">
    <property type="protein sequence ID" value="VDG26587.1"/>
    <property type="molecule type" value="Genomic_DNA"/>
</dbReference>
<gene>
    <name evidence="1" type="ORF">MUDAN_MDHGFNIF_00027</name>
</gene>
<proteinExistence type="predicted"/>
<protein>
    <submittedName>
        <fullName evidence="1">Uncharacterized protein</fullName>
    </submittedName>
</protein>
<organism evidence="1 2">
    <name type="scientific">Lactiplantibacillus mudanjiangensis</name>
    <dbReference type="NCBI Taxonomy" id="1296538"/>
    <lineage>
        <taxon>Bacteria</taxon>
        <taxon>Bacillati</taxon>
        <taxon>Bacillota</taxon>
        <taxon>Bacilli</taxon>
        <taxon>Lactobacillales</taxon>
        <taxon>Lactobacillaceae</taxon>
        <taxon>Lactiplantibacillus</taxon>
    </lineage>
</organism>
<name>A0A660E1C5_9LACO</name>